<accession>A0A367R3N8</accession>
<evidence type="ECO:0008006" key="3">
    <source>
        <dbReference type="Google" id="ProtNLM"/>
    </source>
</evidence>
<evidence type="ECO:0000313" key="1">
    <source>
        <dbReference type="EMBL" id="RCJ30819.1"/>
    </source>
</evidence>
<name>A0A367R3N8_NOSPU</name>
<evidence type="ECO:0000313" key="2">
    <source>
        <dbReference type="Proteomes" id="UP000252085"/>
    </source>
</evidence>
<dbReference type="Proteomes" id="UP000252085">
    <property type="component" value="Unassembled WGS sequence"/>
</dbReference>
<comment type="caution">
    <text evidence="1">The sequence shown here is derived from an EMBL/GenBank/DDBJ whole genome shotgun (WGS) entry which is preliminary data.</text>
</comment>
<gene>
    <name evidence="1" type="ORF">A6769_32600</name>
</gene>
<dbReference type="EMBL" id="LXQE01000182">
    <property type="protein sequence ID" value="RCJ30819.1"/>
    <property type="molecule type" value="Genomic_DNA"/>
</dbReference>
<reference evidence="1 2" key="1">
    <citation type="submission" date="2016-04" db="EMBL/GenBank/DDBJ databases">
        <authorList>
            <person name="Evans L.H."/>
            <person name="Alamgir A."/>
            <person name="Owens N."/>
            <person name="Weber N.D."/>
            <person name="Virtaneva K."/>
            <person name="Barbian K."/>
            <person name="Babar A."/>
            <person name="Rosenke K."/>
        </authorList>
    </citation>
    <scope>NUCLEOTIDE SEQUENCE [LARGE SCALE GENOMIC DNA]</scope>
    <source>
        <strain evidence="1">NIES-2108</strain>
    </source>
</reference>
<sequence length="285" mass="32887">MTTFRQRIEVAGLNLIIVECAFNEQAFTLSNSSKNTIIIKVKATDVMWQKERLLNIALSQLPTACKKVAWIDCDILFNNSEWAVEASKLLDVFPAVQLFEIGIRLPKDQEIYRGEGEIWQSFASIYQDKPNHIYKGYINHGHSGFAWAATKDLLLKHKFYDAAIVGGGDEYMVHAMCGAWYSICVARNLGKSKYHFNYFINWAEKFYGDVSGQVGCVSGSVLHLWHGDSKDRQHLERNIQLHISNFDPENDISIDENGCWKWNSDKTYMHQWIKEYFLQRKEDGD</sequence>
<proteinExistence type="predicted"/>
<organism evidence="1 2">
    <name type="scientific">Nostoc punctiforme NIES-2108</name>
    <dbReference type="NCBI Taxonomy" id="1356359"/>
    <lineage>
        <taxon>Bacteria</taxon>
        <taxon>Bacillati</taxon>
        <taxon>Cyanobacteriota</taxon>
        <taxon>Cyanophyceae</taxon>
        <taxon>Nostocales</taxon>
        <taxon>Nostocaceae</taxon>
        <taxon>Nostoc</taxon>
    </lineage>
</organism>
<protein>
    <recommendedName>
        <fullName evidence="3">Glycosyltransferase</fullName>
    </recommendedName>
</protein>
<dbReference type="AlphaFoldDB" id="A0A367R3N8"/>